<dbReference type="GeneID" id="29058779"/>
<dbReference type="Proteomes" id="UP000202618">
    <property type="component" value="Segment"/>
</dbReference>
<dbReference type="EMBL" id="KU878088">
    <property type="protein sequence ID" value="AMS01145.1"/>
    <property type="molecule type" value="Genomic_DNA"/>
</dbReference>
<proteinExistence type="predicted"/>
<reference evidence="1 2" key="1">
    <citation type="journal article" date="2016" name="Virology">
        <title>The genome of AR9, a giant transducing Bacillus phage encoding two multisubunit RNA polymerases.</title>
        <authorList>
            <person name="Lavysh D."/>
            <person name="Sokolova M."/>
            <person name="Minakhin L."/>
            <person name="Yakunina M."/>
            <person name="Artamonova T."/>
            <person name="Kozyavkin S."/>
            <person name="Makarova K.S."/>
            <person name="Koonin E.V."/>
            <person name="Severinov K."/>
        </authorList>
    </citation>
    <scope>NUCLEOTIDE SEQUENCE [LARGE SCALE GENOMIC DNA]</scope>
</reference>
<name>A0A172JHV8_BPPB1</name>
<dbReference type="RefSeq" id="YP_009282965.1">
    <property type="nucleotide sequence ID" value="NC_031039.1"/>
</dbReference>
<accession>A0A172JHV8</accession>
<organism evidence="1 2">
    <name type="scientific">Bacillus phage AR9</name>
    <dbReference type="NCBI Taxonomy" id="1815509"/>
    <lineage>
        <taxon>Viruses</taxon>
        <taxon>Duplodnaviria</taxon>
        <taxon>Heunggongvirae</taxon>
        <taxon>Uroviricota</taxon>
        <taxon>Caudoviricetes</taxon>
        <taxon>Takahashivirus</taxon>
        <taxon>Bacillus phage PBS1</taxon>
    </lineage>
</organism>
<protein>
    <submittedName>
        <fullName evidence="1">Virion protein</fullName>
    </submittedName>
</protein>
<evidence type="ECO:0000313" key="1">
    <source>
        <dbReference type="EMBL" id="AMS01145.1"/>
    </source>
</evidence>
<sequence length="89" mass="10176">MEYSTVEYNAVSTSNSIFKQPRQKMWGVFVAVSKTGNINKWKLIYLNNDFDGAKEIFNDWLQNPKDPKLAGMDNIIMTEVLPANSSTRN</sequence>
<dbReference type="KEGG" id="vg:29058779"/>
<evidence type="ECO:0000313" key="2">
    <source>
        <dbReference type="Proteomes" id="UP000202618"/>
    </source>
</evidence>
<gene>
    <name evidence="1" type="ORF">AR9_g061</name>
</gene>